<dbReference type="RefSeq" id="WP_354601322.1">
    <property type="nucleotide sequence ID" value="NZ_JBEWZI010000011.1"/>
</dbReference>
<dbReference type="PANTHER" id="PTHR30558">
    <property type="entry name" value="EXBD MEMBRANE COMPONENT OF PMF-DRIVEN MACROMOLECULE IMPORT SYSTEM"/>
    <property type="match status" value="1"/>
</dbReference>
<keyword evidence="7" id="KW-0653">Protein transport</keyword>
<dbReference type="Proteomes" id="UP001549691">
    <property type="component" value="Unassembled WGS sequence"/>
</dbReference>
<evidence type="ECO:0000256" key="1">
    <source>
        <dbReference type="ARBA" id="ARBA00004162"/>
    </source>
</evidence>
<dbReference type="Gene3D" id="3.30.420.270">
    <property type="match status" value="1"/>
</dbReference>
<accession>A0ABV2TNZ3</accession>
<evidence type="ECO:0000256" key="7">
    <source>
        <dbReference type="RuleBase" id="RU003879"/>
    </source>
</evidence>
<evidence type="ECO:0000256" key="6">
    <source>
        <dbReference type="ARBA" id="ARBA00023136"/>
    </source>
</evidence>
<organism evidence="9 10">
    <name type="scientific">Uliginosibacterium flavum</name>
    <dbReference type="NCBI Taxonomy" id="1396831"/>
    <lineage>
        <taxon>Bacteria</taxon>
        <taxon>Pseudomonadati</taxon>
        <taxon>Pseudomonadota</taxon>
        <taxon>Betaproteobacteria</taxon>
        <taxon>Rhodocyclales</taxon>
        <taxon>Zoogloeaceae</taxon>
        <taxon>Uliginosibacterium</taxon>
    </lineage>
</organism>
<dbReference type="EMBL" id="JBEWZI010000011">
    <property type="protein sequence ID" value="MET7014863.1"/>
    <property type="molecule type" value="Genomic_DNA"/>
</dbReference>
<keyword evidence="7" id="KW-0813">Transport</keyword>
<keyword evidence="5 8" id="KW-1133">Transmembrane helix</keyword>
<keyword evidence="6 8" id="KW-0472">Membrane</keyword>
<dbReference type="InterPro" id="IPR003400">
    <property type="entry name" value="ExbD"/>
</dbReference>
<evidence type="ECO:0000256" key="3">
    <source>
        <dbReference type="ARBA" id="ARBA00022475"/>
    </source>
</evidence>
<protein>
    <submittedName>
        <fullName evidence="9">Biopolymer transporter ExbD</fullName>
    </submittedName>
</protein>
<keyword evidence="3" id="KW-1003">Cell membrane</keyword>
<evidence type="ECO:0000313" key="10">
    <source>
        <dbReference type="Proteomes" id="UP001549691"/>
    </source>
</evidence>
<dbReference type="PANTHER" id="PTHR30558:SF7">
    <property type="entry name" value="TOL-PAL SYSTEM PROTEIN TOLR"/>
    <property type="match status" value="1"/>
</dbReference>
<proteinExistence type="inferred from homology"/>
<feature type="transmembrane region" description="Helical" evidence="8">
    <location>
        <begin position="20"/>
        <end position="41"/>
    </location>
</feature>
<gene>
    <name evidence="9" type="ORF">ABXR19_11740</name>
</gene>
<keyword evidence="10" id="KW-1185">Reference proteome</keyword>
<dbReference type="Pfam" id="PF02472">
    <property type="entry name" value="ExbD"/>
    <property type="match status" value="1"/>
</dbReference>
<evidence type="ECO:0000313" key="9">
    <source>
        <dbReference type="EMBL" id="MET7014863.1"/>
    </source>
</evidence>
<evidence type="ECO:0000256" key="5">
    <source>
        <dbReference type="ARBA" id="ARBA00022989"/>
    </source>
</evidence>
<comment type="caution">
    <text evidence="9">The sequence shown here is derived from an EMBL/GenBank/DDBJ whole genome shotgun (WGS) entry which is preliminary data.</text>
</comment>
<keyword evidence="4 7" id="KW-0812">Transmembrane</keyword>
<sequence length="137" mass="14697">MAFLTPGAAGRGVPRAEINMIPLIDVMLVLLVIFMITAPLLTHAVKLDLPRASSSHQPPADKVDISIDAAGQLYWNTQPLLADELAARLAALGREKPLTEVHLHADKAARYEPLAKIMSQAAQAGLSKIGFVTRPES</sequence>
<comment type="subcellular location">
    <subcellularLocation>
        <location evidence="1">Cell membrane</location>
        <topology evidence="1">Single-pass membrane protein</topology>
    </subcellularLocation>
    <subcellularLocation>
        <location evidence="7">Cell membrane</location>
        <topology evidence="7">Single-pass type II membrane protein</topology>
    </subcellularLocation>
</comment>
<comment type="similarity">
    <text evidence="2 7">Belongs to the ExbD/TolR family.</text>
</comment>
<name>A0ABV2TNZ3_9RHOO</name>
<evidence type="ECO:0000256" key="4">
    <source>
        <dbReference type="ARBA" id="ARBA00022692"/>
    </source>
</evidence>
<reference evidence="9 10" key="1">
    <citation type="submission" date="2024-07" db="EMBL/GenBank/DDBJ databases">
        <title>Uliginosibacterium flavum JJ3220;KACC:17644.</title>
        <authorList>
            <person name="Kim M.K."/>
        </authorList>
    </citation>
    <scope>NUCLEOTIDE SEQUENCE [LARGE SCALE GENOMIC DNA]</scope>
    <source>
        <strain evidence="9 10">KACC:17644</strain>
    </source>
</reference>
<evidence type="ECO:0000256" key="2">
    <source>
        <dbReference type="ARBA" id="ARBA00005811"/>
    </source>
</evidence>
<evidence type="ECO:0000256" key="8">
    <source>
        <dbReference type="SAM" id="Phobius"/>
    </source>
</evidence>